<dbReference type="CDD" id="cd00761">
    <property type="entry name" value="Glyco_tranf_GTA_type"/>
    <property type="match status" value="1"/>
</dbReference>
<name>A0ABV7WZY4_9HYPH</name>
<organism evidence="2 3">
    <name type="scientific">Devosia honganensis</name>
    <dbReference type="NCBI Taxonomy" id="1610527"/>
    <lineage>
        <taxon>Bacteria</taxon>
        <taxon>Pseudomonadati</taxon>
        <taxon>Pseudomonadota</taxon>
        <taxon>Alphaproteobacteria</taxon>
        <taxon>Hyphomicrobiales</taxon>
        <taxon>Devosiaceae</taxon>
        <taxon>Devosia</taxon>
    </lineage>
</organism>
<dbReference type="PANTHER" id="PTHR43685:SF2">
    <property type="entry name" value="GLYCOSYLTRANSFERASE 2-LIKE DOMAIN-CONTAINING PROTEIN"/>
    <property type="match status" value="1"/>
</dbReference>
<evidence type="ECO:0000313" key="2">
    <source>
        <dbReference type="EMBL" id="MFC3703879.1"/>
    </source>
</evidence>
<keyword evidence="2" id="KW-0328">Glycosyltransferase</keyword>
<dbReference type="InterPro" id="IPR001173">
    <property type="entry name" value="Glyco_trans_2-like"/>
</dbReference>
<keyword evidence="2" id="KW-0808">Transferase</keyword>
<dbReference type="InterPro" id="IPR050834">
    <property type="entry name" value="Glycosyltransf_2"/>
</dbReference>
<dbReference type="RefSeq" id="WP_380095001.1">
    <property type="nucleotide sequence ID" value="NZ_JBHRYD010000001.1"/>
</dbReference>
<dbReference type="Proteomes" id="UP001595613">
    <property type="component" value="Unassembled WGS sequence"/>
</dbReference>
<dbReference type="EC" id="2.4.-.-" evidence="2"/>
<dbReference type="SUPFAM" id="SSF53448">
    <property type="entry name" value="Nucleotide-diphospho-sugar transferases"/>
    <property type="match status" value="1"/>
</dbReference>
<reference evidence="3" key="1">
    <citation type="journal article" date="2019" name="Int. J. Syst. Evol. Microbiol.">
        <title>The Global Catalogue of Microorganisms (GCM) 10K type strain sequencing project: providing services to taxonomists for standard genome sequencing and annotation.</title>
        <authorList>
            <consortium name="The Broad Institute Genomics Platform"/>
            <consortium name="The Broad Institute Genome Sequencing Center for Infectious Disease"/>
            <person name="Wu L."/>
            <person name="Ma J."/>
        </authorList>
    </citation>
    <scope>NUCLEOTIDE SEQUENCE [LARGE SCALE GENOMIC DNA]</scope>
    <source>
        <strain evidence="3">KCTC 42281</strain>
    </source>
</reference>
<keyword evidence="3" id="KW-1185">Reference proteome</keyword>
<dbReference type="InterPro" id="IPR029044">
    <property type="entry name" value="Nucleotide-diphossugar_trans"/>
</dbReference>
<dbReference type="Pfam" id="PF00535">
    <property type="entry name" value="Glycos_transf_2"/>
    <property type="match status" value="1"/>
</dbReference>
<evidence type="ECO:0000313" key="3">
    <source>
        <dbReference type="Proteomes" id="UP001595613"/>
    </source>
</evidence>
<dbReference type="PANTHER" id="PTHR43685">
    <property type="entry name" value="GLYCOSYLTRANSFERASE"/>
    <property type="match status" value="1"/>
</dbReference>
<dbReference type="Gene3D" id="3.90.550.10">
    <property type="entry name" value="Spore Coat Polysaccharide Biosynthesis Protein SpsA, Chain A"/>
    <property type="match status" value="1"/>
</dbReference>
<sequence length="319" mass="35569">MIENGKVSIGITCYNAGETIGRAIASARAQDWHDIEILIVDDASTDGSADMVAQLIADEPRARLIRLGVNGGPAVARNAVIAAAKGDFLAFFDDDDESLPGRVSAQVAAIRQFEASKGQLPVACYAAGERLYPNGYLKPLPAIGAEEIRPHGPALADYLLFHRRLPGWRYNSGTPTCALMARMSLFRQFGGFDETLRRVEDVDFAVRLALAGGWFIGTSDKLFLQHATTGADKSYERNRDAEVAIVDKHAGYLKSIRRYHYARNWPILRYYHFKRDYLRFALQFLRIWMVNPVLATKHLFATGPKRLAHERRMAAVTEV</sequence>
<protein>
    <submittedName>
        <fullName evidence="2">Glycosyltransferase family 2 protein</fullName>
        <ecNumber evidence="2">2.4.-.-</ecNumber>
    </submittedName>
</protein>
<accession>A0ABV7WZY4</accession>
<feature type="domain" description="Glycosyltransferase 2-like" evidence="1">
    <location>
        <begin position="8"/>
        <end position="125"/>
    </location>
</feature>
<evidence type="ECO:0000259" key="1">
    <source>
        <dbReference type="Pfam" id="PF00535"/>
    </source>
</evidence>
<comment type="caution">
    <text evidence="2">The sequence shown here is derived from an EMBL/GenBank/DDBJ whole genome shotgun (WGS) entry which is preliminary data.</text>
</comment>
<proteinExistence type="predicted"/>
<dbReference type="EMBL" id="JBHRYD010000001">
    <property type="protein sequence ID" value="MFC3703879.1"/>
    <property type="molecule type" value="Genomic_DNA"/>
</dbReference>
<gene>
    <name evidence="2" type="ORF">ACFOOL_03810</name>
</gene>
<dbReference type="GO" id="GO:0016757">
    <property type="term" value="F:glycosyltransferase activity"/>
    <property type="evidence" value="ECO:0007669"/>
    <property type="project" value="UniProtKB-KW"/>
</dbReference>